<dbReference type="AlphaFoldDB" id="A0A8R7PMW4"/>
<keyword evidence="3" id="KW-1185">Reference proteome</keyword>
<proteinExistence type="predicted"/>
<reference evidence="2" key="3">
    <citation type="submission" date="2022-06" db="UniProtKB">
        <authorList>
            <consortium name="EnsemblPlants"/>
        </authorList>
    </citation>
    <scope>IDENTIFICATION</scope>
</reference>
<evidence type="ECO:0000313" key="3">
    <source>
        <dbReference type="Proteomes" id="UP000015106"/>
    </source>
</evidence>
<name>A0A8R7PMW4_TRIUA</name>
<feature type="region of interest" description="Disordered" evidence="1">
    <location>
        <begin position="1"/>
        <end position="67"/>
    </location>
</feature>
<dbReference type="Gramene" id="TuG1812G0300000130.01.T01">
    <property type="protein sequence ID" value="TuG1812G0300000130.01.T01"/>
    <property type="gene ID" value="TuG1812G0300000130.01"/>
</dbReference>
<protein>
    <submittedName>
        <fullName evidence="2">Uncharacterized protein</fullName>
    </submittedName>
</protein>
<reference evidence="2" key="2">
    <citation type="submission" date="2018-03" db="EMBL/GenBank/DDBJ databases">
        <title>The Triticum urartu genome reveals the dynamic nature of wheat genome evolution.</title>
        <authorList>
            <person name="Ling H."/>
            <person name="Ma B."/>
            <person name="Shi X."/>
            <person name="Liu H."/>
            <person name="Dong L."/>
            <person name="Sun H."/>
            <person name="Cao Y."/>
            <person name="Gao Q."/>
            <person name="Zheng S."/>
            <person name="Li Y."/>
            <person name="Yu Y."/>
            <person name="Du H."/>
            <person name="Qi M."/>
            <person name="Li Y."/>
            <person name="Yu H."/>
            <person name="Cui Y."/>
            <person name="Wang N."/>
            <person name="Chen C."/>
            <person name="Wu H."/>
            <person name="Zhao Y."/>
            <person name="Zhang J."/>
            <person name="Li Y."/>
            <person name="Zhou W."/>
            <person name="Zhang B."/>
            <person name="Hu W."/>
            <person name="Eijk M."/>
            <person name="Tang J."/>
            <person name="Witsenboer H."/>
            <person name="Zhao S."/>
            <person name="Li Z."/>
            <person name="Zhang A."/>
            <person name="Wang D."/>
            <person name="Liang C."/>
        </authorList>
    </citation>
    <scope>NUCLEOTIDE SEQUENCE [LARGE SCALE GENOMIC DNA]</scope>
    <source>
        <strain evidence="2">cv. G1812</strain>
    </source>
</reference>
<evidence type="ECO:0000313" key="2">
    <source>
        <dbReference type="EnsemblPlants" id="TuG1812G0300000130.01.T01"/>
    </source>
</evidence>
<reference evidence="3" key="1">
    <citation type="journal article" date="2013" name="Nature">
        <title>Draft genome of the wheat A-genome progenitor Triticum urartu.</title>
        <authorList>
            <person name="Ling H.Q."/>
            <person name="Zhao S."/>
            <person name="Liu D."/>
            <person name="Wang J."/>
            <person name="Sun H."/>
            <person name="Zhang C."/>
            <person name="Fan H."/>
            <person name="Li D."/>
            <person name="Dong L."/>
            <person name="Tao Y."/>
            <person name="Gao C."/>
            <person name="Wu H."/>
            <person name="Li Y."/>
            <person name="Cui Y."/>
            <person name="Guo X."/>
            <person name="Zheng S."/>
            <person name="Wang B."/>
            <person name="Yu K."/>
            <person name="Liang Q."/>
            <person name="Yang W."/>
            <person name="Lou X."/>
            <person name="Chen J."/>
            <person name="Feng M."/>
            <person name="Jian J."/>
            <person name="Zhang X."/>
            <person name="Luo G."/>
            <person name="Jiang Y."/>
            <person name="Liu J."/>
            <person name="Wang Z."/>
            <person name="Sha Y."/>
            <person name="Zhang B."/>
            <person name="Wu H."/>
            <person name="Tang D."/>
            <person name="Shen Q."/>
            <person name="Xue P."/>
            <person name="Zou S."/>
            <person name="Wang X."/>
            <person name="Liu X."/>
            <person name="Wang F."/>
            <person name="Yang Y."/>
            <person name="An X."/>
            <person name="Dong Z."/>
            <person name="Zhang K."/>
            <person name="Zhang X."/>
            <person name="Luo M.C."/>
            <person name="Dvorak J."/>
            <person name="Tong Y."/>
            <person name="Wang J."/>
            <person name="Yang H."/>
            <person name="Li Z."/>
            <person name="Wang D."/>
            <person name="Zhang A."/>
            <person name="Wang J."/>
        </authorList>
    </citation>
    <scope>NUCLEOTIDE SEQUENCE</scope>
    <source>
        <strain evidence="3">cv. G1812</strain>
    </source>
</reference>
<accession>A0A8R7PMW4</accession>
<organism evidence="2 3">
    <name type="scientific">Triticum urartu</name>
    <name type="common">Red wild einkorn</name>
    <name type="synonym">Crithodium urartu</name>
    <dbReference type="NCBI Taxonomy" id="4572"/>
    <lineage>
        <taxon>Eukaryota</taxon>
        <taxon>Viridiplantae</taxon>
        <taxon>Streptophyta</taxon>
        <taxon>Embryophyta</taxon>
        <taxon>Tracheophyta</taxon>
        <taxon>Spermatophyta</taxon>
        <taxon>Magnoliopsida</taxon>
        <taxon>Liliopsida</taxon>
        <taxon>Poales</taxon>
        <taxon>Poaceae</taxon>
        <taxon>BOP clade</taxon>
        <taxon>Pooideae</taxon>
        <taxon>Triticodae</taxon>
        <taxon>Triticeae</taxon>
        <taxon>Triticinae</taxon>
        <taxon>Triticum</taxon>
    </lineage>
</organism>
<sequence>MAFPPPNPNGLAGGELGHSGSGDRASPPHLSPAYIVSVPPSPSPLLSTTGRQRRALGGAPSVSRQTPSTGYRKGCLCGGACWWAASWLVGSDPVGRWGLELGEILAGSFGYDAVTPADATIPPWRVSVVFIPLYPPRAAGNPRTRPGSSVVGVAFLPGVLLGTRRIGA</sequence>
<evidence type="ECO:0000256" key="1">
    <source>
        <dbReference type="SAM" id="MobiDB-lite"/>
    </source>
</evidence>
<feature type="compositionally biased region" description="Gly residues" evidence="1">
    <location>
        <begin position="11"/>
        <end position="20"/>
    </location>
</feature>
<dbReference type="Proteomes" id="UP000015106">
    <property type="component" value="Chromosome 3"/>
</dbReference>
<dbReference type="EnsemblPlants" id="TuG1812G0300000130.01.T01">
    <property type="protein sequence ID" value="TuG1812G0300000130.01.T01"/>
    <property type="gene ID" value="TuG1812G0300000130.01"/>
</dbReference>